<dbReference type="InterPro" id="IPR027843">
    <property type="entry name" value="DUF4440"/>
</dbReference>
<name>A0A1T4WPB1_9MICO</name>
<organism evidence="2 3">
    <name type="scientific">Agreia bicolorata</name>
    <dbReference type="NCBI Taxonomy" id="110935"/>
    <lineage>
        <taxon>Bacteria</taxon>
        <taxon>Bacillati</taxon>
        <taxon>Actinomycetota</taxon>
        <taxon>Actinomycetes</taxon>
        <taxon>Micrococcales</taxon>
        <taxon>Microbacteriaceae</taxon>
        <taxon>Agreia</taxon>
    </lineage>
</organism>
<reference evidence="3" key="1">
    <citation type="submission" date="2017-02" db="EMBL/GenBank/DDBJ databases">
        <authorList>
            <person name="Varghese N."/>
            <person name="Submissions S."/>
        </authorList>
    </citation>
    <scope>NUCLEOTIDE SEQUENCE [LARGE SCALE GENOMIC DNA]</scope>
    <source>
        <strain evidence="3">VKM Ac-2052</strain>
    </source>
</reference>
<gene>
    <name evidence="2" type="ORF">SAMN06295879_0006</name>
</gene>
<evidence type="ECO:0000313" key="3">
    <source>
        <dbReference type="Proteomes" id="UP000189735"/>
    </source>
</evidence>
<proteinExistence type="predicted"/>
<dbReference type="Gene3D" id="3.10.450.50">
    <property type="match status" value="1"/>
</dbReference>
<dbReference type="Pfam" id="PF14534">
    <property type="entry name" value="DUF4440"/>
    <property type="match status" value="1"/>
</dbReference>
<evidence type="ECO:0000259" key="1">
    <source>
        <dbReference type="Pfam" id="PF14534"/>
    </source>
</evidence>
<dbReference type="AlphaFoldDB" id="A0A1T4WPB1"/>
<protein>
    <recommendedName>
        <fullName evidence="1">DUF4440 domain-containing protein</fullName>
    </recommendedName>
</protein>
<feature type="domain" description="DUF4440" evidence="1">
    <location>
        <begin position="40"/>
        <end position="146"/>
    </location>
</feature>
<dbReference type="EMBL" id="FUYG01000001">
    <property type="protein sequence ID" value="SKA79194.1"/>
    <property type="molecule type" value="Genomic_DNA"/>
</dbReference>
<dbReference type="Proteomes" id="UP000189735">
    <property type="component" value="Unassembled WGS sequence"/>
</dbReference>
<dbReference type="InterPro" id="IPR032710">
    <property type="entry name" value="NTF2-like_dom_sf"/>
</dbReference>
<dbReference type="SUPFAM" id="SSF54427">
    <property type="entry name" value="NTF2-like"/>
    <property type="match status" value="1"/>
</dbReference>
<evidence type="ECO:0000313" key="2">
    <source>
        <dbReference type="EMBL" id="SKA79194.1"/>
    </source>
</evidence>
<accession>A0A1T4WPB1</accession>
<sequence length="159" mass="18076">MILADWTFYVKLSKADRGSRCDDKKRIAMTSRNSITEDLIRSTERARLLALVEGNTDEAIIHHGTDFELITPIGAVLTREQYLGAIAAKQINYLSWEPGHISVRLRGDAAIIRYRAALEVEFGGHPIPLTDYWHTDSYELLDGRWQAVWSQATEIRPAH</sequence>